<name>A0A835ZBC0_9STRA</name>
<dbReference type="AlphaFoldDB" id="A0A835ZBC0"/>
<reference evidence="1" key="1">
    <citation type="submission" date="2021-02" db="EMBL/GenBank/DDBJ databases">
        <title>First Annotated Genome of the Yellow-green Alga Tribonema minus.</title>
        <authorList>
            <person name="Mahan K.M."/>
        </authorList>
    </citation>
    <scope>NUCLEOTIDE SEQUENCE</scope>
    <source>
        <strain evidence="1">UTEX B ZZ1240</strain>
    </source>
</reference>
<dbReference type="EMBL" id="JAFCMP010000122">
    <property type="protein sequence ID" value="KAG5185793.1"/>
    <property type="molecule type" value="Genomic_DNA"/>
</dbReference>
<evidence type="ECO:0000313" key="2">
    <source>
        <dbReference type="Proteomes" id="UP000664859"/>
    </source>
</evidence>
<comment type="caution">
    <text evidence="1">The sequence shown here is derived from an EMBL/GenBank/DDBJ whole genome shotgun (WGS) entry which is preliminary data.</text>
</comment>
<proteinExistence type="predicted"/>
<organism evidence="1 2">
    <name type="scientific">Tribonema minus</name>
    <dbReference type="NCBI Taxonomy" id="303371"/>
    <lineage>
        <taxon>Eukaryota</taxon>
        <taxon>Sar</taxon>
        <taxon>Stramenopiles</taxon>
        <taxon>Ochrophyta</taxon>
        <taxon>PX clade</taxon>
        <taxon>Xanthophyceae</taxon>
        <taxon>Tribonematales</taxon>
        <taxon>Tribonemataceae</taxon>
        <taxon>Tribonema</taxon>
    </lineage>
</organism>
<keyword evidence="2" id="KW-1185">Reference proteome</keyword>
<sequence length="159" mass="16713">MSSEKLRSKLAALPKGAPVALLSSNKLAVAAESTVAAAVAAVVYWAAEEGLMTVPDTVVGCIWLRQLDAGFTADAGSLAQSTSRAVAALAGVAYQAETAEMQERAAGAARRHRREMVLVRCQVQGDTRSKGEAHAAFVQPEDSKISENSRSKTYYCAAL</sequence>
<gene>
    <name evidence="1" type="ORF">JKP88DRAFT_254796</name>
</gene>
<accession>A0A835ZBC0</accession>
<evidence type="ECO:0000313" key="1">
    <source>
        <dbReference type="EMBL" id="KAG5185793.1"/>
    </source>
</evidence>
<protein>
    <submittedName>
        <fullName evidence="1">Uncharacterized protein</fullName>
    </submittedName>
</protein>
<dbReference type="Proteomes" id="UP000664859">
    <property type="component" value="Unassembled WGS sequence"/>
</dbReference>